<evidence type="ECO:0000256" key="7">
    <source>
        <dbReference type="ARBA" id="ARBA00023098"/>
    </source>
</evidence>
<reference evidence="10 11" key="2">
    <citation type="journal article" date="2010" name="J. Bacteriol.">
        <title>Genome sequence of the polysaccharide-degrading, thermophilic anaerobe Spirochaeta thermophila DSM 6192.</title>
        <authorList>
            <person name="Angelov A."/>
            <person name="Liebl S."/>
            <person name="Ballschmiter M."/>
            <person name="Bomeke M."/>
            <person name="Lehmann R."/>
            <person name="Liesegang H."/>
            <person name="Daniel R."/>
            <person name="Liebl W."/>
        </authorList>
    </citation>
    <scope>NUCLEOTIDE SEQUENCE [LARGE SCALE GENOMIC DNA]</scope>
    <source>
        <strain evidence="11">ATCC 49972 / DSM 6192 / RI 19.B1</strain>
    </source>
</reference>
<dbReference type="PANTHER" id="PTHR43616">
    <property type="entry name" value="GLYCEROL DEHYDROGENASE"/>
    <property type="match status" value="1"/>
</dbReference>
<evidence type="ECO:0000256" key="5">
    <source>
        <dbReference type="ARBA" id="ARBA00023002"/>
    </source>
</evidence>
<evidence type="ECO:0000256" key="2">
    <source>
        <dbReference type="ARBA" id="ARBA00022516"/>
    </source>
</evidence>
<dbReference type="EC" id="1.1.1.261" evidence="10"/>
<evidence type="ECO:0000256" key="9">
    <source>
        <dbReference type="ARBA" id="ARBA00023264"/>
    </source>
</evidence>
<dbReference type="EMBL" id="CP001698">
    <property type="protein sequence ID" value="ADN02415.1"/>
    <property type="molecule type" value="Genomic_DNA"/>
</dbReference>
<evidence type="ECO:0000256" key="3">
    <source>
        <dbReference type="ARBA" id="ARBA00022723"/>
    </source>
</evidence>
<evidence type="ECO:0000313" key="11">
    <source>
        <dbReference type="Proteomes" id="UP000001296"/>
    </source>
</evidence>
<keyword evidence="7" id="KW-0443">Lipid metabolism</keyword>
<evidence type="ECO:0000256" key="1">
    <source>
        <dbReference type="ARBA" id="ARBA00022490"/>
    </source>
</evidence>
<evidence type="ECO:0000256" key="4">
    <source>
        <dbReference type="ARBA" id="ARBA00022857"/>
    </source>
</evidence>
<dbReference type="SUPFAM" id="SSF56796">
    <property type="entry name" value="Dehydroquinate synthase-like"/>
    <property type="match status" value="1"/>
</dbReference>
<keyword evidence="6" id="KW-0520">NAD</keyword>
<keyword evidence="8" id="KW-0594">Phospholipid biosynthesis</keyword>
<accession>E0RTP0</accession>
<keyword evidence="3" id="KW-0479">Metal-binding</keyword>
<reference key="1">
    <citation type="submission" date="2009-08" db="EMBL/GenBank/DDBJ databases">
        <title>The genome sequence of Spirochaeta thermophila DSM6192.</title>
        <authorList>
            <person name="Angelov A."/>
            <person name="Mientus M."/>
            <person name="Wittenberg S."/>
            <person name="Lehmann R."/>
            <person name="Liesegang H."/>
            <person name="Daniel R."/>
            <person name="Liebl W."/>
        </authorList>
    </citation>
    <scope>NUCLEOTIDE SEQUENCE</scope>
    <source>
        <strain>DSM 6192</strain>
    </source>
</reference>
<dbReference type="AlphaFoldDB" id="E0RTP0"/>
<keyword evidence="4" id="KW-0521">NADP</keyword>
<dbReference type="GO" id="GO:0046872">
    <property type="term" value="F:metal ion binding"/>
    <property type="evidence" value="ECO:0007669"/>
    <property type="project" value="UniProtKB-KW"/>
</dbReference>
<dbReference type="eggNOG" id="COG0371">
    <property type="taxonomic scope" value="Bacteria"/>
</dbReference>
<dbReference type="KEGG" id="sta:STHERM_c14750"/>
<protein>
    <submittedName>
        <fullName evidence="10">Glycerol-1-phosphate dehydrogenase</fullName>
        <ecNumber evidence="10">1.1.1.261</ecNumber>
    </submittedName>
</protein>
<name>E0RTP0_WINT6</name>
<dbReference type="GO" id="GO:0008654">
    <property type="term" value="P:phospholipid biosynthetic process"/>
    <property type="evidence" value="ECO:0007669"/>
    <property type="project" value="UniProtKB-KW"/>
</dbReference>
<evidence type="ECO:0000256" key="8">
    <source>
        <dbReference type="ARBA" id="ARBA00023209"/>
    </source>
</evidence>
<dbReference type="Gene3D" id="3.40.50.1970">
    <property type="match status" value="1"/>
</dbReference>
<gene>
    <name evidence="10" type="ordered locus">STHERM_c14750</name>
</gene>
<dbReference type="Pfam" id="PF13685">
    <property type="entry name" value="Fe-ADH_2"/>
    <property type="match status" value="1"/>
</dbReference>
<dbReference type="PaxDb" id="665571-STHERM_c14750"/>
<evidence type="ECO:0000313" key="10">
    <source>
        <dbReference type="EMBL" id="ADN02415.1"/>
    </source>
</evidence>
<dbReference type="InterPro" id="IPR032837">
    <property type="entry name" value="G1PDH"/>
</dbReference>
<organism evidence="10 11">
    <name type="scientific">Winmispira thermophila (strain ATCC 49972 / DSM 6192 / RI 19.B1)</name>
    <name type="common">Spirochaeta thermophila</name>
    <dbReference type="NCBI Taxonomy" id="665571"/>
    <lineage>
        <taxon>Bacteria</taxon>
        <taxon>Pseudomonadati</taxon>
        <taxon>Spirochaetota</taxon>
        <taxon>Spirochaetia</taxon>
        <taxon>Winmispirales</taxon>
        <taxon>Winmispiraceae</taxon>
        <taxon>Winmispira</taxon>
    </lineage>
</organism>
<keyword evidence="2" id="KW-0444">Lipid biosynthesis</keyword>
<keyword evidence="5 10" id="KW-0560">Oxidoreductase</keyword>
<evidence type="ECO:0000256" key="6">
    <source>
        <dbReference type="ARBA" id="ARBA00023027"/>
    </source>
</evidence>
<sequence length="387" mass="41842">MGEGVCACGRVHESKVQSVRICEASCEEGLLSFLKGFQLEGDVLCVADEYTWEVQGKELYRVLRGRVGRSVRSFVFPGRKRLHPDEHAVGSLTISAHSGVGMIVAVGSGTLNDICRFVSFVLGIPYVVVATAPSMDGYASSVSPLLVDGKKQTFPAHVPLGVFASRRVLQDAPSELIRAGVGDMIGKKTALTDWRLSHGRRGEYYCPEVASLMEQAVDAALDSLRSGDGTTAVDVTALMEGLVLSGLAMEYVGSSRPASGSEHHLVHYWEYRLLDAGVEPPFFHGSAVGVATLCIAHCYAFMNARLPDLVSDLGLVPPSPSEVHTLLVSSGLKIRPGRLGIDGNLLHDSIRHASELRPHRYTILQMAREMDLIDDMADYVVSHLGEK</sequence>
<proteinExistence type="predicted"/>
<keyword evidence="9" id="KW-1208">Phospholipid metabolism</keyword>
<dbReference type="Gene3D" id="1.20.1090.10">
    <property type="entry name" value="Dehydroquinate synthase-like - alpha domain"/>
    <property type="match status" value="1"/>
</dbReference>
<dbReference type="InterPro" id="IPR016205">
    <property type="entry name" value="Glycerol_DH"/>
</dbReference>
<dbReference type="PANTHER" id="PTHR43616:SF5">
    <property type="entry name" value="GLYCEROL DEHYDROGENASE 1"/>
    <property type="match status" value="1"/>
</dbReference>
<keyword evidence="1" id="KW-0963">Cytoplasm</keyword>
<dbReference type="CDD" id="cd08175">
    <property type="entry name" value="G1PDH"/>
    <property type="match status" value="1"/>
</dbReference>
<dbReference type="Proteomes" id="UP000001296">
    <property type="component" value="Chromosome"/>
</dbReference>
<dbReference type="GO" id="GO:0050492">
    <property type="term" value="F:glycerol-1-phosphate dehydrogenase [NAD(P)+] activity"/>
    <property type="evidence" value="ECO:0007669"/>
    <property type="project" value="UniProtKB-EC"/>
</dbReference>
<dbReference type="HOGENOM" id="CLU_038362_1_0_12"/>